<dbReference type="InterPro" id="IPR001611">
    <property type="entry name" value="Leu-rich_rpt"/>
</dbReference>
<evidence type="ECO:0000313" key="5">
    <source>
        <dbReference type="Proteomes" id="UP000515180"/>
    </source>
</evidence>
<dbReference type="RefSeq" id="XP_024223197.1">
    <property type="nucleotide sequence ID" value="XM_024367429.2"/>
</dbReference>
<feature type="signal peptide" evidence="4">
    <location>
        <begin position="1"/>
        <end position="18"/>
    </location>
</feature>
<dbReference type="SUPFAM" id="SSF52058">
    <property type="entry name" value="L domain-like"/>
    <property type="match status" value="1"/>
</dbReference>
<evidence type="ECO:0000256" key="1">
    <source>
        <dbReference type="ARBA" id="ARBA00022614"/>
    </source>
</evidence>
<dbReference type="Gene3D" id="3.80.10.10">
    <property type="entry name" value="Ribonuclease Inhibitor"/>
    <property type="match status" value="4"/>
</dbReference>
<evidence type="ECO:0000313" key="8">
    <source>
        <dbReference type="RefSeq" id="XP_012240859.1"/>
    </source>
</evidence>
<evidence type="ECO:0000256" key="2">
    <source>
        <dbReference type="ARBA" id="ARBA00022729"/>
    </source>
</evidence>
<evidence type="ECO:0000313" key="9">
    <source>
        <dbReference type="RefSeq" id="XP_012240861.1"/>
    </source>
</evidence>
<dbReference type="InterPro" id="IPR032675">
    <property type="entry name" value="LRR_dom_sf"/>
</dbReference>
<dbReference type="SMART" id="SM00365">
    <property type="entry name" value="LRR_SD22"/>
    <property type="match status" value="6"/>
</dbReference>
<dbReference type="SMART" id="SM00369">
    <property type="entry name" value="LRR_TYP"/>
    <property type="match status" value="11"/>
</dbReference>
<dbReference type="PANTHER" id="PTHR24369:SF210">
    <property type="entry name" value="CHAOPTIN-RELATED"/>
    <property type="match status" value="1"/>
</dbReference>
<name>A0A6P6FAH0_BOMIM</name>
<keyword evidence="5" id="KW-1185">Reference proteome</keyword>
<dbReference type="InterPro" id="IPR050541">
    <property type="entry name" value="LRR_TM_domain-containing"/>
</dbReference>
<dbReference type="RefSeq" id="XP_012240859.1">
    <property type="nucleotide sequence ID" value="XM_012385436.3"/>
</dbReference>
<gene>
    <name evidence="6 7 8 9 10 11" type="primary">LOC100745615</name>
</gene>
<dbReference type="RefSeq" id="XP_012240858.1">
    <property type="nucleotide sequence ID" value="XM_012385435.3"/>
</dbReference>
<keyword evidence="3" id="KW-0677">Repeat</keyword>
<reference evidence="6 7" key="1">
    <citation type="submission" date="2025-04" db="UniProtKB">
        <authorList>
            <consortium name="RefSeq"/>
        </authorList>
    </citation>
    <scope>IDENTIFICATION</scope>
</reference>
<evidence type="ECO:0000256" key="3">
    <source>
        <dbReference type="ARBA" id="ARBA00022737"/>
    </source>
</evidence>
<dbReference type="Proteomes" id="UP000515180">
    <property type="component" value="Unplaced"/>
</dbReference>
<evidence type="ECO:0000313" key="10">
    <source>
        <dbReference type="RefSeq" id="XP_024223197.1"/>
    </source>
</evidence>
<evidence type="ECO:0000313" key="7">
    <source>
        <dbReference type="RefSeq" id="XP_012240858.1"/>
    </source>
</evidence>
<dbReference type="Pfam" id="PF13855">
    <property type="entry name" value="LRR_8"/>
    <property type="match status" value="4"/>
</dbReference>
<dbReference type="OrthoDB" id="676979at2759"/>
<accession>A0A6P6FAH0</accession>
<dbReference type="GeneID" id="100745615"/>
<dbReference type="PANTHER" id="PTHR24369">
    <property type="entry name" value="ANTIGEN BSP, PUTATIVE-RELATED"/>
    <property type="match status" value="1"/>
</dbReference>
<keyword evidence="2 4" id="KW-0732">Signal</keyword>
<evidence type="ECO:0000313" key="6">
    <source>
        <dbReference type="RefSeq" id="XP_003489288.1"/>
    </source>
</evidence>
<evidence type="ECO:0000256" key="4">
    <source>
        <dbReference type="SAM" id="SignalP"/>
    </source>
</evidence>
<dbReference type="InterPro" id="IPR003591">
    <property type="entry name" value="Leu-rich_rpt_typical-subtyp"/>
</dbReference>
<protein>
    <submittedName>
        <fullName evidence="6 7">SLIT homolog 3 protein isoform X1</fullName>
    </submittedName>
</protein>
<dbReference type="AlphaFoldDB" id="A0A6P6FAH0"/>
<evidence type="ECO:0000313" key="11">
    <source>
        <dbReference type="RefSeq" id="XP_024223198.1"/>
    </source>
</evidence>
<dbReference type="RefSeq" id="XP_003489288.1">
    <property type="nucleotide sequence ID" value="XM_003489240.4"/>
</dbReference>
<dbReference type="RefSeq" id="XP_012240861.1">
    <property type="nucleotide sequence ID" value="XM_012385438.3"/>
</dbReference>
<organism evidence="5 11">
    <name type="scientific">Bombus impatiens</name>
    <name type="common">Bumblebee</name>
    <dbReference type="NCBI Taxonomy" id="132113"/>
    <lineage>
        <taxon>Eukaryota</taxon>
        <taxon>Metazoa</taxon>
        <taxon>Ecdysozoa</taxon>
        <taxon>Arthropoda</taxon>
        <taxon>Hexapoda</taxon>
        <taxon>Insecta</taxon>
        <taxon>Pterygota</taxon>
        <taxon>Neoptera</taxon>
        <taxon>Endopterygota</taxon>
        <taxon>Hymenoptera</taxon>
        <taxon>Apocrita</taxon>
        <taxon>Aculeata</taxon>
        <taxon>Apoidea</taxon>
        <taxon>Anthophila</taxon>
        <taxon>Apidae</taxon>
        <taxon>Bombus</taxon>
        <taxon>Pyrobombus</taxon>
    </lineage>
</organism>
<dbReference type="SUPFAM" id="SSF52047">
    <property type="entry name" value="RNI-like"/>
    <property type="match status" value="1"/>
</dbReference>
<dbReference type="PROSITE" id="PS51450">
    <property type="entry name" value="LRR"/>
    <property type="match status" value="1"/>
</dbReference>
<dbReference type="OMA" id="RCGLVHI"/>
<keyword evidence="1" id="KW-0433">Leucine-rich repeat</keyword>
<dbReference type="KEGG" id="bim:100745615"/>
<proteinExistence type="predicted"/>
<dbReference type="RefSeq" id="XP_024223198.1">
    <property type="nucleotide sequence ID" value="XM_024367430.2"/>
</dbReference>
<sequence>MHLILLWALVALIGQVECKCSLARIVNDERSIAYVCTHGDLDDLDEISSDADWIEFTVSRFSLITDNAFWRFKNLRRLSFYNCHINFISPGAFTGLDRLEWLIFHGTKMHVARTAWFRPLTNLRRLILDRCDLVHIEPDLFRMLPRLEVLGLRDNDLNCLPIDELPYLRMLRTVRIDGNPWLCECRRKLDEYFRSRSIVQEVECLKQINDCRKYQCMTPIGFTVLPSTLTTQQLHDFNRDRTIIRGNEFQTNVFTSLDRLPDKTTWIEISGLKIDTLPRYAFFRFGNSLRTLDLVDCGITTIEDGAFAGLHKLQRLSLVGNRLPVLSVNWFRDLVSLQQLILERNGIEKIERTALWHVGDSLRHLDIQDNLLRCITTEELAELTKLERLDAMKNPWLCTCRTNLQNFLTQRNVGFEINAGRCYQSENEIPDGRTGWHEQQTIQNTSFTTGKVQWTSFENSLNQTNISVIGTPPPPFVTPSPPEVHIVSSSPTIYTGACNPEKTSSNTVYTCRAITSIEELNLIPSTAREIRIILSNIKKIPENTFARFNGYLSKLELRDCGIESIKPRAFSNLRNLEHLSLRSNQLESINWDMVQGLHNLKHLDVSHNNIYRITNDVFDHLPYLISLDVSDNAMNCIGIEYMAHQLRYLSSLDVSNNPWSCLCGTKLAEFLDSRGIQYNRSSLLLKEDCYASPVPEVTHSPSISVTTSPTARNETIEGTCIIMEDTTRIRYRCTGGNLLLLQSIRQDATSIEFYEGHLPRLPAESLRRFVNLQELIIRNSELTTVEEGAFNGLNKLENLTIQDNPLEMVGSSWFAFPNLGRLDLRGNSIKYIEPGSFRYLKNLTYLNLEGNDLRCIFTSDLNDMPNVYIVEFSGNPLKWRCRVELEQFLEARKIRFIKIENSCEGKTLVRNLLLVNKTDGSFDCPSECSKASISRNLFVLFILPSLITLAY</sequence>
<dbReference type="GO" id="GO:0005886">
    <property type="term" value="C:plasma membrane"/>
    <property type="evidence" value="ECO:0007669"/>
    <property type="project" value="TreeGrafter"/>
</dbReference>
<feature type="chain" id="PRO_5044649556" evidence="4">
    <location>
        <begin position="19"/>
        <end position="951"/>
    </location>
</feature>